<dbReference type="EMBL" id="CP055263">
    <property type="protein sequence ID" value="QNF27995.1"/>
    <property type="molecule type" value="Genomic_DNA"/>
</dbReference>
<keyword evidence="5" id="KW-1185">Reference proteome</keyword>
<dbReference type="InterPro" id="IPR006059">
    <property type="entry name" value="SBP"/>
</dbReference>
<dbReference type="Pfam" id="PF13416">
    <property type="entry name" value="SBP_bac_8"/>
    <property type="match status" value="1"/>
</dbReference>
<feature type="domain" description="DUF3502" evidence="3">
    <location>
        <begin position="454"/>
        <end position="523"/>
    </location>
</feature>
<name>A0ABX6S531_9BACI</name>
<dbReference type="Gene3D" id="3.40.190.10">
    <property type="entry name" value="Periplasmic binding protein-like II"/>
    <property type="match status" value="1"/>
</dbReference>
<accession>A0ABX6S531</accession>
<protein>
    <submittedName>
        <fullName evidence="4">Extracellular solute-binding protein</fullName>
    </submittedName>
</protein>
<proteinExistence type="predicted"/>
<dbReference type="PANTHER" id="PTHR43649">
    <property type="entry name" value="ARABINOSE-BINDING PROTEIN-RELATED"/>
    <property type="match status" value="1"/>
</dbReference>
<gene>
    <name evidence="4" type="ORF">HUW50_11235</name>
</gene>
<dbReference type="Pfam" id="PF12010">
    <property type="entry name" value="DUF3502"/>
    <property type="match status" value="1"/>
</dbReference>
<feature type="region of interest" description="Disordered" evidence="1">
    <location>
        <begin position="26"/>
        <end position="45"/>
    </location>
</feature>
<feature type="compositionally biased region" description="Low complexity" evidence="1">
    <location>
        <begin position="26"/>
        <end position="41"/>
    </location>
</feature>
<feature type="chain" id="PRO_5047427214" evidence="2">
    <location>
        <begin position="23"/>
        <end position="528"/>
    </location>
</feature>
<reference evidence="4 5" key="1">
    <citation type="submission" date="2020-06" db="EMBL/GenBank/DDBJ databases">
        <title>Metabacillus dokdonensis sp. nov., isolated from the rhizosphere of Elymus tsukushiensis, a plant native to the Dokdo Islands, Republic of Korea.</title>
        <authorList>
            <person name="Lee S.Y."/>
            <person name="Hwang Y.J."/>
            <person name="Son J.S."/>
            <person name="Ghim S.Y."/>
        </authorList>
    </citation>
    <scope>NUCLEOTIDE SEQUENCE [LARGE SCALE GENOMIC DNA]</scope>
    <source>
        <strain evidence="4 5">KUDC1714</strain>
    </source>
</reference>
<organism evidence="4 5">
    <name type="scientific">Metabacillus elymi</name>
    <dbReference type="NCBI Taxonomy" id="2745198"/>
    <lineage>
        <taxon>Bacteria</taxon>
        <taxon>Bacillati</taxon>
        <taxon>Bacillota</taxon>
        <taxon>Bacilli</taxon>
        <taxon>Bacillales</taxon>
        <taxon>Bacillaceae</taxon>
        <taxon>Metabacillus</taxon>
    </lineage>
</organism>
<evidence type="ECO:0000259" key="3">
    <source>
        <dbReference type="Pfam" id="PF12010"/>
    </source>
</evidence>
<dbReference type="SUPFAM" id="SSF53850">
    <property type="entry name" value="Periplasmic binding protein-like II"/>
    <property type="match status" value="1"/>
</dbReference>
<dbReference type="RefSeq" id="WP_185653913.1">
    <property type="nucleotide sequence ID" value="NZ_CP055263.1"/>
</dbReference>
<dbReference type="PROSITE" id="PS51257">
    <property type="entry name" value="PROKAR_LIPOPROTEIN"/>
    <property type="match status" value="1"/>
</dbReference>
<dbReference type="PANTHER" id="PTHR43649:SF12">
    <property type="entry name" value="DIACETYLCHITOBIOSE BINDING PROTEIN DASA"/>
    <property type="match status" value="1"/>
</dbReference>
<evidence type="ECO:0000256" key="1">
    <source>
        <dbReference type="SAM" id="MobiDB-lite"/>
    </source>
</evidence>
<sequence length="528" mass="59976">MLKMRKFLVLFLVMLLSFTLVACNGSSKTSSENSKSDPSTKVNENGEIDTSEFVTITMMALGDKPTNGQLEKVMEQVNAKLKEKTNAHLEIKWIEWADYMTKYNLTLASGEPVDLIITATDWLDAWGNAQKGAFMDITELLPTYAPQTWGEVSEENWEQTKYEDKIVMIPEDSYTQWVNHGFFYRTDWAKEFGITEPIKDFETLGEYFQGIVDNKPGVIPWDTPGTNVTTAWGYTTSYSDAIELPIATGVFPIYWAQSYDEAYNVMSPVFEDTFVDYAKLMKDWADKGYWRADVLNYKGDTRALFQAGKTGADQHHTETFSGLRTQMDLKQPGSEIDMFAWSDTRDNLISMSVTHGATAVGAHSENPERALMVYDLLRNDEEIYKLFNYGIEGVQYEIADGKRVRPEGYDETKDSFASNFWGGRVDKFEIPSSDKWEGVSEMYAEYDKIKKPYPYGRFVFDSTPVEAELAALSQVTAQMVPAIAFGKAGDPEKAVKDLRNRLEAAGYEKVLKEIQKQMDEYKKLVEGN</sequence>
<keyword evidence="2" id="KW-0732">Signal</keyword>
<evidence type="ECO:0000313" key="4">
    <source>
        <dbReference type="EMBL" id="QNF27995.1"/>
    </source>
</evidence>
<evidence type="ECO:0000256" key="2">
    <source>
        <dbReference type="SAM" id="SignalP"/>
    </source>
</evidence>
<dbReference type="InterPro" id="IPR022627">
    <property type="entry name" value="DUF3502"/>
</dbReference>
<feature type="signal peptide" evidence="2">
    <location>
        <begin position="1"/>
        <end position="22"/>
    </location>
</feature>
<dbReference type="Proteomes" id="UP000515490">
    <property type="component" value="Chromosome"/>
</dbReference>
<evidence type="ECO:0000313" key="5">
    <source>
        <dbReference type="Proteomes" id="UP000515490"/>
    </source>
</evidence>
<dbReference type="InterPro" id="IPR050490">
    <property type="entry name" value="Bact_solute-bd_prot1"/>
</dbReference>